<dbReference type="Pfam" id="PF04325">
    <property type="entry name" value="DUF465"/>
    <property type="match status" value="1"/>
</dbReference>
<dbReference type="RefSeq" id="WP_132804735.1">
    <property type="nucleotide sequence ID" value="NZ_SMAK01000001.1"/>
</dbReference>
<keyword evidence="3" id="KW-1185">Reference proteome</keyword>
<organism evidence="2 3">
    <name type="scientific">Tepidamorphus gemmatus</name>
    <dbReference type="NCBI Taxonomy" id="747076"/>
    <lineage>
        <taxon>Bacteria</taxon>
        <taxon>Pseudomonadati</taxon>
        <taxon>Pseudomonadota</taxon>
        <taxon>Alphaproteobacteria</taxon>
        <taxon>Hyphomicrobiales</taxon>
        <taxon>Tepidamorphaceae</taxon>
        <taxon>Tepidamorphus</taxon>
    </lineage>
</organism>
<dbReference type="Proteomes" id="UP000295678">
    <property type="component" value="Unassembled WGS sequence"/>
</dbReference>
<evidence type="ECO:0000256" key="1">
    <source>
        <dbReference type="SAM" id="Coils"/>
    </source>
</evidence>
<feature type="coiled-coil region" evidence="1">
    <location>
        <begin position="7"/>
        <end position="55"/>
    </location>
</feature>
<sequence length="60" mass="7122">MSVAAHLAELVEKHRALERSIEEEMARPYADTVRVSELKKKKLRLKEEIERIRLERVSLH</sequence>
<gene>
    <name evidence="2" type="ORF">EDC22_101202</name>
</gene>
<dbReference type="Gene3D" id="6.10.280.50">
    <property type="match status" value="1"/>
</dbReference>
<comment type="caution">
    <text evidence="2">The sequence shown here is derived from an EMBL/GenBank/DDBJ whole genome shotgun (WGS) entry which is preliminary data.</text>
</comment>
<keyword evidence="1" id="KW-0175">Coiled coil</keyword>
<protein>
    <recommendedName>
        <fullName evidence="4">DUF465 domain-containing protein</fullName>
    </recommendedName>
</protein>
<evidence type="ECO:0008006" key="4">
    <source>
        <dbReference type="Google" id="ProtNLM"/>
    </source>
</evidence>
<evidence type="ECO:0000313" key="2">
    <source>
        <dbReference type="EMBL" id="TCT13339.1"/>
    </source>
</evidence>
<dbReference type="AlphaFoldDB" id="A0A4V2UZZ5"/>
<reference evidence="2 3" key="1">
    <citation type="submission" date="2019-03" db="EMBL/GenBank/DDBJ databases">
        <title>Genomic Encyclopedia of Type Strains, Phase IV (KMG-IV): sequencing the most valuable type-strain genomes for metagenomic binning, comparative biology and taxonomic classification.</title>
        <authorList>
            <person name="Goeker M."/>
        </authorList>
    </citation>
    <scope>NUCLEOTIDE SEQUENCE [LARGE SCALE GENOMIC DNA]</scope>
    <source>
        <strain evidence="2 3">DSM 19345</strain>
    </source>
</reference>
<dbReference type="InterPro" id="IPR007420">
    <property type="entry name" value="DUF465"/>
</dbReference>
<name>A0A4V2UZZ5_9HYPH</name>
<dbReference type="EMBL" id="SMAK01000001">
    <property type="protein sequence ID" value="TCT13339.1"/>
    <property type="molecule type" value="Genomic_DNA"/>
</dbReference>
<dbReference type="OrthoDB" id="7362854at2"/>
<evidence type="ECO:0000313" key="3">
    <source>
        <dbReference type="Proteomes" id="UP000295678"/>
    </source>
</evidence>
<accession>A0A4V2UZZ5</accession>
<proteinExistence type="predicted"/>
<dbReference type="InterPro" id="IPR038444">
    <property type="entry name" value="DUF465_sf"/>
</dbReference>